<dbReference type="Proteomes" id="UP001305779">
    <property type="component" value="Unassembled WGS sequence"/>
</dbReference>
<dbReference type="EMBL" id="JAXOVC010000004">
    <property type="protein sequence ID" value="KAK4502369.1"/>
    <property type="molecule type" value="Genomic_DNA"/>
</dbReference>
<organism evidence="2 3">
    <name type="scientific">Zasmidium cellare</name>
    <name type="common">Wine cellar mold</name>
    <name type="synonym">Racodium cellare</name>
    <dbReference type="NCBI Taxonomy" id="395010"/>
    <lineage>
        <taxon>Eukaryota</taxon>
        <taxon>Fungi</taxon>
        <taxon>Dikarya</taxon>
        <taxon>Ascomycota</taxon>
        <taxon>Pezizomycotina</taxon>
        <taxon>Dothideomycetes</taxon>
        <taxon>Dothideomycetidae</taxon>
        <taxon>Mycosphaerellales</taxon>
        <taxon>Mycosphaerellaceae</taxon>
        <taxon>Zasmidium</taxon>
    </lineage>
</organism>
<dbReference type="Pfam" id="PF00651">
    <property type="entry name" value="BTB"/>
    <property type="match status" value="1"/>
</dbReference>
<dbReference type="PROSITE" id="PS50097">
    <property type="entry name" value="BTB"/>
    <property type="match status" value="1"/>
</dbReference>
<dbReference type="PANTHER" id="PTHR47843:SF5">
    <property type="entry name" value="BTB_POZ DOMAIN PROTEIN"/>
    <property type="match status" value="1"/>
</dbReference>
<dbReference type="Gene3D" id="3.30.710.10">
    <property type="entry name" value="Potassium Channel Kv1.1, Chain A"/>
    <property type="match status" value="1"/>
</dbReference>
<dbReference type="CDD" id="cd18186">
    <property type="entry name" value="BTB_POZ_ZBTB_KLHL-like"/>
    <property type="match status" value="1"/>
</dbReference>
<protein>
    <recommendedName>
        <fullName evidence="1">BTB domain-containing protein</fullName>
    </recommendedName>
</protein>
<evidence type="ECO:0000259" key="1">
    <source>
        <dbReference type="PROSITE" id="PS50097"/>
    </source>
</evidence>
<feature type="domain" description="BTB" evidence="1">
    <location>
        <begin position="19"/>
        <end position="79"/>
    </location>
</feature>
<gene>
    <name evidence="2" type="ORF">PRZ48_005794</name>
</gene>
<keyword evidence="3" id="KW-1185">Reference proteome</keyword>
<comment type="caution">
    <text evidence="2">The sequence shown here is derived from an EMBL/GenBank/DDBJ whole genome shotgun (WGS) entry which is preliminary data.</text>
</comment>
<evidence type="ECO:0000313" key="3">
    <source>
        <dbReference type="Proteomes" id="UP001305779"/>
    </source>
</evidence>
<proteinExistence type="predicted"/>
<name>A0ABR0ELA4_ZASCE</name>
<accession>A0ABR0ELA4</accession>
<reference evidence="2 3" key="1">
    <citation type="journal article" date="2023" name="G3 (Bethesda)">
        <title>A chromosome-level genome assembly of Zasmidium syzygii isolated from banana leaves.</title>
        <authorList>
            <person name="van Westerhoven A.C."/>
            <person name="Mehrabi R."/>
            <person name="Talebi R."/>
            <person name="Steentjes M.B.F."/>
            <person name="Corcolon B."/>
            <person name="Chong P.A."/>
            <person name="Kema G.H.J."/>
            <person name="Seidl M.F."/>
        </authorList>
    </citation>
    <scope>NUCLEOTIDE SEQUENCE [LARGE SCALE GENOMIC DNA]</scope>
    <source>
        <strain evidence="2 3">P124</strain>
    </source>
</reference>
<dbReference type="SMART" id="SM00225">
    <property type="entry name" value="BTB"/>
    <property type="match status" value="1"/>
</dbReference>
<dbReference type="InterPro" id="IPR011333">
    <property type="entry name" value="SKP1/BTB/POZ_sf"/>
</dbReference>
<dbReference type="InterPro" id="IPR000210">
    <property type="entry name" value="BTB/POZ_dom"/>
</dbReference>
<evidence type="ECO:0000313" key="2">
    <source>
        <dbReference type="EMBL" id="KAK4502369.1"/>
    </source>
</evidence>
<dbReference type="SUPFAM" id="SSF54695">
    <property type="entry name" value="POZ domain"/>
    <property type="match status" value="1"/>
</dbReference>
<dbReference type="PANTHER" id="PTHR47843">
    <property type="entry name" value="BTB DOMAIN-CONTAINING PROTEIN-RELATED"/>
    <property type="match status" value="1"/>
</dbReference>
<sequence>MAQNGGHDGWLSSRYAKFSDLTIHCGNRTWRVHRVVVCAHSSVFEARCSGDIERALTQVISLRDDDPEAVHEMLCHMYTESFGNQACEAPADQGLAISLRVYALATKYNILSLVRRAAQQFTTQAADKWQSVEFAHAIKAIYSQGRPFQAAMSKTVVQIAAKHARELFTQKDSEFCKVAETVPKFAAELSAQIVKGGGDQGRARERPPLMGSLRCPGRHCRRTVDMETTVWISSNKAICYHCGVGYFKSQWAIGGT</sequence>